<accession>A0AAV9TM46</accession>
<sequence length="97" mass="10413">MPRNYFPGLVGTSDVGKSNIMKWPSGAIVPQGAALFDVSVRFNASLGASLGHDVIVSIPDGYDTERHCRTCACRAVAVPPPPPYASGLERQRARCRQ</sequence>
<name>A0AAV9TM46_9PEZI</name>
<dbReference type="EMBL" id="JASAOK010000015">
    <property type="protein sequence ID" value="KAK6223741.1"/>
    <property type="molecule type" value="Genomic_DNA"/>
</dbReference>
<reference evidence="1 2" key="1">
    <citation type="submission" date="2023-04" db="EMBL/GenBank/DDBJ databases">
        <title>Colletotrichum tabacum stain YC1 causing leaf anthracnose on Nicotiana tabacum(L.) cv.</title>
        <authorList>
            <person name="Ji Z."/>
            <person name="Wang M."/>
            <person name="Zhang J."/>
            <person name="Wang N."/>
            <person name="Zhou Z."/>
        </authorList>
    </citation>
    <scope>NUCLEOTIDE SEQUENCE [LARGE SCALE GENOMIC DNA]</scope>
    <source>
        <strain evidence="1 2">YC1</strain>
    </source>
</reference>
<dbReference type="Proteomes" id="UP001327957">
    <property type="component" value="Unassembled WGS sequence"/>
</dbReference>
<keyword evidence="2" id="KW-1185">Reference proteome</keyword>
<dbReference type="AlphaFoldDB" id="A0AAV9TM46"/>
<protein>
    <submittedName>
        <fullName evidence="1">Leptomycin b resistance protein pmd1</fullName>
    </submittedName>
</protein>
<evidence type="ECO:0000313" key="2">
    <source>
        <dbReference type="Proteomes" id="UP001327957"/>
    </source>
</evidence>
<organism evidence="1 2">
    <name type="scientific">Colletotrichum tabaci</name>
    <dbReference type="NCBI Taxonomy" id="1209068"/>
    <lineage>
        <taxon>Eukaryota</taxon>
        <taxon>Fungi</taxon>
        <taxon>Dikarya</taxon>
        <taxon>Ascomycota</taxon>
        <taxon>Pezizomycotina</taxon>
        <taxon>Sordariomycetes</taxon>
        <taxon>Hypocreomycetidae</taxon>
        <taxon>Glomerellales</taxon>
        <taxon>Glomerellaceae</taxon>
        <taxon>Colletotrichum</taxon>
        <taxon>Colletotrichum destructivum species complex</taxon>
    </lineage>
</organism>
<comment type="caution">
    <text evidence="1">The sequence shown here is derived from an EMBL/GenBank/DDBJ whole genome shotgun (WGS) entry which is preliminary data.</text>
</comment>
<gene>
    <name evidence="1" type="ORF">QIS74_03685</name>
</gene>
<proteinExistence type="predicted"/>
<evidence type="ECO:0000313" key="1">
    <source>
        <dbReference type="EMBL" id="KAK6223741.1"/>
    </source>
</evidence>